<dbReference type="PATRIC" id="fig|1423715.3.peg.2161"/>
<dbReference type="GO" id="GO:0005524">
    <property type="term" value="F:ATP binding"/>
    <property type="evidence" value="ECO:0007669"/>
    <property type="project" value="UniProtKB-KW"/>
</dbReference>
<dbReference type="InterPro" id="IPR015854">
    <property type="entry name" value="ABC_transpr_LolD-like"/>
</dbReference>
<accession>A0A0R1LKF7</accession>
<dbReference type="AlphaFoldDB" id="A0A0R1LKF7"/>
<dbReference type="InterPro" id="IPR003593">
    <property type="entry name" value="AAA+_ATPase"/>
</dbReference>
<name>A0A0R1LKF7_9LACO</name>
<feature type="domain" description="ABC transporter" evidence="3">
    <location>
        <begin position="2"/>
        <end position="214"/>
    </location>
</feature>
<dbReference type="PANTHER" id="PTHR24220:SF690">
    <property type="entry name" value="ABC TRANSPORTER, ATP-BINDING PROTEIN"/>
    <property type="match status" value="1"/>
</dbReference>
<evidence type="ECO:0000256" key="1">
    <source>
        <dbReference type="ARBA" id="ARBA00022741"/>
    </source>
</evidence>
<proteinExistence type="predicted"/>
<dbReference type="GO" id="GO:0005886">
    <property type="term" value="C:plasma membrane"/>
    <property type="evidence" value="ECO:0007669"/>
    <property type="project" value="TreeGrafter"/>
</dbReference>
<dbReference type="InterPro" id="IPR027417">
    <property type="entry name" value="P-loop_NTPase"/>
</dbReference>
<dbReference type="EMBL" id="AZDV01000004">
    <property type="protein sequence ID" value="KRK96293.1"/>
    <property type="molecule type" value="Genomic_DNA"/>
</dbReference>
<dbReference type="OrthoDB" id="9791546at2"/>
<keyword evidence="1" id="KW-0547">Nucleotide-binding</keyword>
<keyword evidence="2 4" id="KW-0067">ATP-binding</keyword>
<dbReference type="Gene3D" id="3.40.50.300">
    <property type="entry name" value="P-loop containing nucleotide triphosphate hydrolases"/>
    <property type="match status" value="1"/>
</dbReference>
<keyword evidence="5" id="KW-1185">Reference proteome</keyword>
<dbReference type="InterPro" id="IPR003439">
    <property type="entry name" value="ABC_transporter-like_ATP-bd"/>
</dbReference>
<dbReference type="SMART" id="SM00382">
    <property type="entry name" value="AAA"/>
    <property type="match status" value="1"/>
</dbReference>
<dbReference type="GO" id="GO:0016887">
    <property type="term" value="F:ATP hydrolysis activity"/>
    <property type="evidence" value="ECO:0007669"/>
    <property type="project" value="InterPro"/>
</dbReference>
<protein>
    <submittedName>
        <fullName evidence="4">ABC transporter ATP-binding protein</fullName>
    </submittedName>
</protein>
<comment type="caution">
    <text evidence="4">The sequence shown here is derived from an EMBL/GenBank/DDBJ whole genome shotgun (WGS) entry which is preliminary data.</text>
</comment>
<dbReference type="RefSeq" id="WP_057800962.1">
    <property type="nucleotide sequence ID" value="NZ_AZDV01000004.1"/>
</dbReference>
<dbReference type="InterPro" id="IPR017871">
    <property type="entry name" value="ABC_transporter-like_CS"/>
</dbReference>
<dbReference type="STRING" id="1423715.FD25_GL002094"/>
<dbReference type="GO" id="GO:0022857">
    <property type="term" value="F:transmembrane transporter activity"/>
    <property type="evidence" value="ECO:0007669"/>
    <property type="project" value="TreeGrafter"/>
</dbReference>
<sequence length="214" mass="23684">MILLKEVSKAYDKVPILQNINLEIPKGSFCSISGKSGAGKSTLLKIIAGIESPTSGQITLDGTDLKKINYPNLWGKRFSFVFQNYFLLDDKTVKKNLKLAQRKISEDAMLTALSRVGLQSELLTQPVYKLSGGEKQRVGIARATIKPFDVLIADEPTGNLDHQNAQAIIKIFQELQALGKTIIVVSHDDDFQKVADQKLCLWDSKLVSVHESQV</sequence>
<evidence type="ECO:0000313" key="4">
    <source>
        <dbReference type="EMBL" id="KRK96293.1"/>
    </source>
</evidence>
<dbReference type="PANTHER" id="PTHR24220">
    <property type="entry name" value="IMPORT ATP-BINDING PROTEIN"/>
    <property type="match status" value="1"/>
</dbReference>
<dbReference type="SUPFAM" id="SSF52540">
    <property type="entry name" value="P-loop containing nucleoside triphosphate hydrolases"/>
    <property type="match status" value="1"/>
</dbReference>
<dbReference type="PROSITE" id="PS00211">
    <property type="entry name" value="ABC_TRANSPORTER_1"/>
    <property type="match status" value="1"/>
</dbReference>
<dbReference type="Pfam" id="PF00005">
    <property type="entry name" value="ABC_tran"/>
    <property type="match status" value="1"/>
</dbReference>
<evidence type="ECO:0000259" key="3">
    <source>
        <dbReference type="PROSITE" id="PS50893"/>
    </source>
</evidence>
<organism evidence="4 5">
    <name type="scientific">Levilactobacillus acidifarinae DSM 19394 = JCM 15949</name>
    <dbReference type="NCBI Taxonomy" id="1423715"/>
    <lineage>
        <taxon>Bacteria</taxon>
        <taxon>Bacillati</taxon>
        <taxon>Bacillota</taxon>
        <taxon>Bacilli</taxon>
        <taxon>Lactobacillales</taxon>
        <taxon>Lactobacillaceae</taxon>
        <taxon>Levilactobacillus</taxon>
    </lineage>
</organism>
<dbReference type="Proteomes" id="UP000051955">
    <property type="component" value="Unassembled WGS sequence"/>
</dbReference>
<evidence type="ECO:0000256" key="2">
    <source>
        <dbReference type="ARBA" id="ARBA00022840"/>
    </source>
</evidence>
<evidence type="ECO:0000313" key="5">
    <source>
        <dbReference type="Proteomes" id="UP000051955"/>
    </source>
</evidence>
<dbReference type="PROSITE" id="PS50893">
    <property type="entry name" value="ABC_TRANSPORTER_2"/>
    <property type="match status" value="1"/>
</dbReference>
<gene>
    <name evidence="4" type="ORF">FD25_GL002094</name>
</gene>
<reference evidence="4 5" key="1">
    <citation type="journal article" date="2015" name="Genome Announc.">
        <title>Expanding the biotechnology potential of lactobacilli through comparative genomics of 213 strains and associated genera.</title>
        <authorList>
            <person name="Sun Z."/>
            <person name="Harris H.M."/>
            <person name="McCann A."/>
            <person name="Guo C."/>
            <person name="Argimon S."/>
            <person name="Zhang W."/>
            <person name="Yang X."/>
            <person name="Jeffery I.B."/>
            <person name="Cooney J.C."/>
            <person name="Kagawa T.F."/>
            <person name="Liu W."/>
            <person name="Song Y."/>
            <person name="Salvetti E."/>
            <person name="Wrobel A."/>
            <person name="Rasinkangas P."/>
            <person name="Parkhill J."/>
            <person name="Rea M.C."/>
            <person name="O'Sullivan O."/>
            <person name="Ritari J."/>
            <person name="Douillard F.P."/>
            <person name="Paul Ross R."/>
            <person name="Yang R."/>
            <person name="Briner A.E."/>
            <person name="Felis G.E."/>
            <person name="de Vos W.M."/>
            <person name="Barrangou R."/>
            <person name="Klaenhammer T.R."/>
            <person name="Caufield P.W."/>
            <person name="Cui Y."/>
            <person name="Zhang H."/>
            <person name="O'Toole P.W."/>
        </authorList>
    </citation>
    <scope>NUCLEOTIDE SEQUENCE [LARGE SCALE GENOMIC DNA]</scope>
    <source>
        <strain evidence="4 5">DSM 19394</strain>
    </source>
</reference>